<evidence type="ECO:0000256" key="2">
    <source>
        <dbReference type="RuleBase" id="RU003749"/>
    </source>
</evidence>
<feature type="domain" description="STAS" evidence="3">
    <location>
        <begin position="2"/>
        <end position="116"/>
    </location>
</feature>
<reference evidence="4 5" key="1">
    <citation type="submission" date="2021-12" db="EMBL/GenBank/DDBJ databases">
        <title>Genome sequencing of bacteria with rrn-lacking chromosome and rrn-plasmid.</title>
        <authorList>
            <person name="Anda M."/>
            <person name="Iwasaki W."/>
        </authorList>
    </citation>
    <scope>NUCLEOTIDE SEQUENCE [LARGE SCALE GENOMIC DNA]</scope>
    <source>
        <strain evidence="4 5">NBRC 101262</strain>
    </source>
</reference>
<dbReference type="InterPro" id="IPR003658">
    <property type="entry name" value="Anti-sigma_ant"/>
</dbReference>
<dbReference type="Pfam" id="PF01740">
    <property type="entry name" value="STAS"/>
    <property type="match status" value="1"/>
</dbReference>
<proteinExistence type="inferred from homology"/>
<name>A0ABN6L9Y7_9BACT</name>
<evidence type="ECO:0000259" key="3">
    <source>
        <dbReference type="PROSITE" id="PS50801"/>
    </source>
</evidence>
<dbReference type="PANTHER" id="PTHR33495">
    <property type="entry name" value="ANTI-SIGMA FACTOR ANTAGONIST TM_1081-RELATED-RELATED"/>
    <property type="match status" value="1"/>
</dbReference>
<dbReference type="InterPro" id="IPR002645">
    <property type="entry name" value="STAS_dom"/>
</dbReference>
<protein>
    <recommendedName>
        <fullName evidence="2">Anti-sigma factor antagonist</fullName>
    </recommendedName>
</protein>
<organism evidence="4 5">
    <name type="scientific">Persicobacter psychrovividus</name>
    <dbReference type="NCBI Taxonomy" id="387638"/>
    <lineage>
        <taxon>Bacteria</taxon>
        <taxon>Pseudomonadati</taxon>
        <taxon>Bacteroidota</taxon>
        <taxon>Cytophagia</taxon>
        <taxon>Cytophagales</taxon>
        <taxon>Persicobacteraceae</taxon>
        <taxon>Persicobacter</taxon>
    </lineage>
</organism>
<dbReference type="NCBIfam" id="TIGR00377">
    <property type="entry name" value="ant_ant_sig"/>
    <property type="match status" value="1"/>
</dbReference>
<dbReference type="Gene3D" id="3.30.750.24">
    <property type="entry name" value="STAS domain"/>
    <property type="match status" value="1"/>
</dbReference>
<accession>A0ABN6L9Y7</accession>
<dbReference type="RefSeq" id="WP_332922434.1">
    <property type="nucleotide sequence ID" value="NZ_AP025292.1"/>
</dbReference>
<dbReference type="InterPro" id="IPR036513">
    <property type="entry name" value="STAS_dom_sf"/>
</dbReference>
<dbReference type="CDD" id="cd07043">
    <property type="entry name" value="STAS_anti-anti-sigma_factors"/>
    <property type="match status" value="1"/>
</dbReference>
<evidence type="ECO:0000313" key="4">
    <source>
        <dbReference type="EMBL" id="BDD00033.1"/>
    </source>
</evidence>
<dbReference type="PANTHER" id="PTHR33495:SF2">
    <property type="entry name" value="ANTI-SIGMA FACTOR ANTAGONIST TM_1081-RELATED"/>
    <property type="match status" value="1"/>
</dbReference>
<evidence type="ECO:0000256" key="1">
    <source>
        <dbReference type="ARBA" id="ARBA00009013"/>
    </source>
</evidence>
<dbReference type="SUPFAM" id="SSF52091">
    <property type="entry name" value="SpoIIaa-like"/>
    <property type="match status" value="1"/>
</dbReference>
<dbReference type="Proteomes" id="UP001354989">
    <property type="component" value="Chromosome"/>
</dbReference>
<sequence length="116" mass="12700">MVEIRKSQEDDKYIIEVIGEVDASSSIHLDTAIEDAFAENKKKVMVDLSRLTYISSAGLGVFMSYLQTINSEDIGFVLYGPDPKVKGTFSILGLDQLITIVDNQKQAKAILDGISA</sequence>
<comment type="similarity">
    <text evidence="1 2">Belongs to the anti-sigma-factor antagonist family.</text>
</comment>
<gene>
    <name evidence="4" type="ORF">PEPS_23130</name>
</gene>
<evidence type="ECO:0000313" key="5">
    <source>
        <dbReference type="Proteomes" id="UP001354989"/>
    </source>
</evidence>
<dbReference type="PROSITE" id="PS50801">
    <property type="entry name" value="STAS"/>
    <property type="match status" value="1"/>
</dbReference>
<dbReference type="EMBL" id="AP025292">
    <property type="protein sequence ID" value="BDD00033.1"/>
    <property type="molecule type" value="Genomic_DNA"/>
</dbReference>
<keyword evidence="5" id="KW-1185">Reference proteome</keyword>